<proteinExistence type="predicted"/>
<accession>A0A6C2CB98</accession>
<reference evidence="1 2" key="1">
    <citation type="submission" date="2019-01" db="EMBL/GenBank/DDBJ databases">
        <title>Zoogloea oleivorans genome sequencing and assembly.</title>
        <authorList>
            <person name="Tancsics A."/>
            <person name="Farkas M."/>
            <person name="Kriszt B."/>
            <person name="Maroti G."/>
            <person name="Horvath B."/>
        </authorList>
    </citation>
    <scope>NUCLEOTIDE SEQUENCE [LARGE SCALE GENOMIC DNA]</scope>
    <source>
        <strain evidence="1 2">Buc</strain>
    </source>
</reference>
<dbReference type="OrthoDB" id="5368589at2"/>
<keyword evidence="2" id="KW-1185">Reference proteome</keyword>
<sequence length="104" mass="11122">MSKDQIAQIFTGKAVTFPDGRKAVPIEQGPNSPTRNEFHAKVTGKDAAQLKAYWSKVIFSGAGQPPKEVSGADEMRKAVSSDASAIGYLEKSQIDSSLKVILTP</sequence>
<dbReference type="Gene3D" id="3.40.190.10">
    <property type="entry name" value="Periplasmic binding protein-like II"/>
    <property type="match status" value="1"/>
</dbReference>
<gene>
    <name evidence="1" type="ORF">ETQ85_24815</name>
</gene>
<dbReference type="Proteomes" id="UP000389128">
    <property type="component" value="Unassembled WGS sequence"/>
</dbReference>
<dbReference type="EMBL" id="SDKK01000046">
    <property type="protein sequence ID" value="TYC50946.1"/>
    <property type="molecule type" value="Genomic_DNA"/>
</dbReference>
<evidence type="ECO:0000313" key="1">
    <source>
        <dbReference type="EMBL" id="TYC50946.1"/>
    </source>
</evidence>
<name>A0A6C2CB98_9RHOO</name>
<comment type="caution">
    <text evidence="1">The sequence shown here is derived from an EMBL/GenBank/DDBJ whole genome shotgun (WGS) entry which is preliminary data.</text>
</comment>
<dbReference type="SUPFAM" id="SSF53850">
    <property type="entry name" value="Periplasmic binding protein-like II"/>
    <property type="match status" value="1"/>
</dbReference>
<evidence type="ECO:0000313" key="2">
    <source>
        <dbReference type="Proteomes" id="UP000389128"/>
    </source>
</evidence>
<dbReference type="RefSeq" id="WP_148581690.1">
    <property type="nucleotide sequence ID" value="NZ_SDKK01000046.1"/>
</dbReference>
<dbReference type="AlphaFoldDB" id="A0A6C2CB98"/>
<organism evidence="1 2">
    <name type="scientific">Zoogloea oleivorans</name>
    <dbReference type="NCBI Taxonomy" id="1552750"/>
    <lineage>
        <taxon>Bacteria</taxon>
        <taxon>Pseudomonadati</taxon>
        <taxon>Pseudomonadota</taxon>
        <taxon>Betaproteobacteria</taxon>
        <taxon>Rhodocyclales</taxon>
        <taxon>Zoogloeaceae</taxon>
        <taxon>Zoogloea</taxon>
    </lineage>
</organism>
<protein>
    <submittedName>
        <fullName evidence="1">Phosphate ABC transporter substrate-binding protein</fullName>
    </submittedName>
</protein>